<dbReference type="Gene3D" id="3.30.9.10">
    <property type="entry name" value="D-Amino Acid Oxidase, subunit A, domain 2"/>
    <property type="match status" value="1"/>
</dbReference>
<proteinExistence type="inferred from homology"/>
<evidence type="ECO:0000256" key="1">
    <source>
        <dbReference type="ARBA" id="ARBA00009410"/>
    </source>
</evidence>
<name>A0ABU6J9C3_9BURK</name>
<dbReference type="Gene3D" id="3.50.50.60">
    <property type="entry name" value="FAD/NAD(P)-binding domain"/>
    <property type="match status" value="2"/>
</dbReference>
<dbReference type="GO" id="GO:0016491">
    <property type="term" value="F:oxidoreductase activity"/>
    <property type="evidence" value="ECO:0007669"/>
    <property type="project" value="UniProtKB-KW"/>
</dbReference>
<reference evidence="4 5" key="1">
    <citation type="submission" date="2023-10" db="EMBL/GenBank/DDBJ databases">
        <title>Noviherbaspirillum sp. CPCC 100848 genome assembly.</title>
        <authorList>
            <person name="Li X.Y."/>
            <person name="Fang X.M."/>
        </authorList>
    </citation>
    <scope>NUCLEOTIDE SEQUENCE [LARGE SCALE GENOMIC DNA]</scope>
    <source>
        <strain evidence="4 5">CPCC 100848</strain>
    </source>
</reference>
<organism evidence="4 5">
    <name type="scientific">Noviherbaspirillum album</name>
    <dbReference type="NCBI Taxonomy" id="3080276"/>
    <lineage>
        <taxon>Bacteria</taxon>
        <taxon>Pseudomonadati</taxon>
        <taxon>Pseudomonadota</taxon>
        <taxon>Betaproteobacteria</taxon>
        <taxon>Burkholderiales</taxon>
        <taxon>Oxalobacteraceae</taxon>
        <taxon>Noviherbaspirillum</taxon>
    </lineage>
</organism>
<dbReference type="InterPro" id="IPR036188">
    <property type="entry name" value="FAD/NAD-bd_sf"/>
</dbReference>
<keyword evidence="2 4" id="KW-0560">Oxidoreductase</keyword>
<dbReference type="SUPFAM" id="SSF51905">
    <property type="entry name" value="FAD/NAD(P)-binding domain"/>
    <property type="match status" value="1"/>
</dbReference>
<dbReference type="PANTHER" id="PTHR13847">
    <property type="entry name" value="SARCOSINE DEHYDROGENASE-RELATED"/>
    <property type="match status" value="1"/>
</dbReference>
<gene>
    <name evidence="4" type="ORF">RY831_12305</name>
</gene>
<dbReference type="Proteomes" id="UP001352263">
    <property type="component" value="Unassembled WGS sequence"/>
</dbReference>
<comment type="similarity">
    <text evidence="1">Belongs to the DadA oxidoreductase family.</text>
</comment>
<dbReference type="NCBIfam" id="NF001933">
    <property type="entry name" value="PRK00711.1"/>
    <property type="match status" value="1"/>
</dbReference>
<evidence type="ECO:0000313" key="4">
    <source>
        <dbReference type="EMBL" id="MEC4719935.1"/>
    </source>
</evidence>
<feature type="domain" description="FAD dependent oxidoreductase" evidence="3">
    <location>
        <begin position="3"/>
        <end position="404"/>
    </location>
</feature>
<sequence length="422" mass="45395">MHICVLGAGVVGVTTCHYLLASGHEVTLVDALDGAGLGASFGNGAQLSYSYVAPLADPSILSKWPHYLFSRHSPLTLKLTPEAAQWTWLARFLQACNADRVRQTTLSLLRLAFLSRDEMTRLRTAAPLDFQHRIAGKLVMYKEKASLEAARRQVEFQSQHGCRQEILDADDCARIEPALQSAQENWAGGVYTADEEVGNCAAFCHGLLERLRKHPRFHFQGGSAITGAEVLSGQLDAIRINRSERLSADAFVLTMGAGSAHFARQAGFVLPVYPLKGYSITVPVAGLEASEAPQVSITDFSRKVVYARIGDDLRVAGRVELVGLDQRIPARAIDELKSSTAALFPRTAGRFASAALSPWTGFRPATPTGLPIIGRSPVKGLYLNVGHGSLGWTLACGSACLLAQHLSGEKPALDASAFQFAS</sequence>
<dbReference type="PANTHER" id="PTHR13847:SF280">
    <property type="entry name" value="D-AMINO ACID DEHYDROGENASE"/>
    <property type="match status" value="1"/>
</dbReference>
<keyword evidence="5" id="KW-1185">Reference proteome</keyword>
<evidence type="ECO:0000256" key="2">
    <source>
        <dbReference type="ARBA" id="ARBA00023002"/>
    </source>
</evidence>
<comment type="caution">
    <text evidence="4">The sequence shown here is derived from an EMBL/GenBank/DDBJ whole genome shotgun (WGS) entry which is preliminary data.</text>
</comment>
<dbReference type="SUPFAM" id="SSF54373">
    <property type="entry name" value="FAD-linked reductases, C-terminal domain"/>
    <property type="match status" value="1"/>
</dbReference>
<dbReference type="EC" id="1.4.99.-" evidence="4"/>
<protein>
    <submittedName>
        <fullName evidence="4">D-amino acid dehydrogenase</fullName>
        <ecNumber evidence="4">1.4.99.-</ecNumber>
    </submittedName>
</protein>
<dbReference type="InterPro" id="IPR006076">
    <property type="entry name" value="FAD-dep_OxRdtase"/>
</dbReference>
<dbReference type="Pfam" id="PF01266">
    <property type="entry name" value="DAO"/>
    <property type="match status" value="1"/>
</dbReference>
<dbReference type="RefSeq" id="WP_326506644.1">
    <property type="nucleotide sequence ID" value="NZ_JAWIIV010000008.1"/>
</dbReference>
<evidence type="ECO:0000313" key="5">
    <source>
        <dbReference type="Proteomes" id="UP001352263"/>
    </source>
</evidence>
<evidence type="ECO:0000259" key="3">
    <source>
        <dbReference type="Pfam" id="PF01266"/>
    </source>
</evidence>
<accession>A0ABU6J9C3</accession>
<dbReference type="EMBL" id="JAWIIV010000008">
    <property type="protein sequence ID" value="MEC4719935.1"/>
    <property type="molecule type" value="Genomic_DNA"/>
</dbReference>